<evidence type="ECO:0000313" key="6">
    <source>
        <dbReference type="EMBL" id="QDL90391.1"/>
    </source>
</evidence>
<dbReference type="OrthoDB" id="9804958at2"/>
<dbReference type="PANTHER" id="PTHR30537">
    <property type="entry name" value="HTH-TYPE TRANSCRIPTIONAL REGULATOR"/>
    <property type="match status" value="1"/>
</dbReference>
<keyword evidence="3" id="KW-0238">DNA-binding</keyword>
<evidence type="ECO:0000256" key="1">
    <source>
        <dbReference type="ARBA" id="ARBA00009437"/>
    </source>
</evidence>
<accession>A0A5B8FFU6</accession>
<dbReference type="FunFam" id="1.10.10.10:FF:000001">
    <property type="entry name" value="LysR family transcriptional regulator"/>
    <property type="match status" value="1"/>
</dbReference>
<dbReference type="PROSITE" id="PS50931">
    <property type="entry name" value="HTH_LYSR"/>
    <property type="match status" value="1"/>
</dbReference>
<dbReference type="Gene3D" id="3.40.190.10">
    <property type="entry name" value="Periplasmic binding protein-like II"/>
    <property type="match status" value="2"/>
</dbReference>
<dbReference type="PRINTS" id="PR00039">
    <property type="entry name" value="HTHLYSR"/>
</dbReference>
<dbReference type="InterPro" id="IPR000847">
    <property type="entry name" value="LysR_HTH_N"/>
</dbReference>
<dbReference type="Proteomes" id="UP000305888">
    <property type="component" value="Chromosome"/>
</dbReference>
<evidence type="ECO:0000259" key="5">
    <source>
        <dbReference type="PROSITE" id="PS50931"/>
    </source>
</evidence>
<dbReference type="InterPro" id="IPR036388">
    <property type="entry name" value="WH-like_DNA-bd_sf"/>
</dbReference>
<dbReference type="GO" id="GO:0006351">
    <property type="term" value="P:DNA-templated transcription"/>
    <property type="evidence" value="ECO:0007669"/>
    <property type="project" value="TreeGrafter"/>
</dbReference>
<dbReference type="InterPro" id="IPR058163">
    <property type="entry name" value="LysR-type_TF_proteobact-type"/>
</dbReference>
<keyword evidence="4" id="KW-0804">Transcription</keyword>
<sequence>MPNLRSVLPSLNALHTFEAVARRGSFARASEELNVTPPAVSRMIARLEEYLGVTLFVREPGGVQLSAAGELLFEATARGFATIESALSELQDRRRGLETVAISVSTGFTTHWMMPRMALFKQRFPRVELRFQLIMGAISGPVSDVDFGMRFTEGPDAQHETAFIMPEILVPVCSPRYPRADRRVPLPSGSPPGPVPGENRMDWSHLFFSGPAAAEEPSAPLIFSDYAIVLQAAILGQGMALGWLNVVSHWLCTGDLVPAGEQISVTGRRCQFVNQRNRPLRPVARAVRDWMTLQLQADARQAAEKYPGLGLAAALS</sequence>
<evidence type="ECO:0000313" key="7">
    <source>
        <dbReference type="Proteomes" id="UP000305888"/>
    </source>
</evidence>
<organism evidence="6 7">
    <name type="scientific">Paroceanicella profunda</name>
    <dbReference type="NCBI Taxonomy" id="2579971"/>
    <lineage>
        <taxon>Bacteria</taxon>
        <taxon>Pseudomonadati</taxon>
        <taxon>Pseudomonadota</taxon>
        <taxon>Alphaproteobacteria</taxon>
        <taxon>Rhodobacterales</taxon>
        <taxon>Paracoccaceae</taxon>
        <taxon>Paroceanicella</taxon>
    </lineage>
</organism>
<dbReference type="GO" id="GO:0003700">
    <property type="term" value="F:DNA-binding transcription factor activity"/>
    <property type="evidence" value="ECO:0007669"/>
    <property type="project" value="InterPro"/>
</dbReference>
<evidence type="ECO:0000256" key="3">
    <source>
        <dbReference type="ARBA" id="ARBA00023125"/>
    </source>
</evidence>
<dbReference type="EMBL" id="CP040818">
    <property type="protein sequence ID" value="QDL90391.1"/>
    <property type="molecule type" value="Genomic_DNA"/>
</dbReference>
<dbReference type="KEGG" id="ppru:FDP22_00430"/>
<reference evidence="6 7" key="1">
    <citation type="submission" date="2019-06" db="EMBL/GenBank/DDBJ databases">
        <title>Genome sequence of Rhodobacteraceae bacterium D4M1.</title>
        <authorList>
            <person name="Cao J."/>
        </authorList>
    </citation>
    <scope>NUCLEOTIDE SEQUENCE [LARGE SCALE GENOMIC DNA]</scope>
    <source>
        <strain evidence="6 7">D4M1</strain>
    </source>
</reference>
<dbReference type="Gene3D" id="1.10.10.10">
    <property type="entry name" value="Winged helix-like DNA-binding domain superfamily/Winged helix DNA-binding domain"/>
    <property type="match status" value="1"/>
</dbReference>
<comment type="similarity">
    <text evidence="1">Belongs to the LysR transcriptional regulatory family.</text>
</comment>
<dbReference type="Pfam" id="PF00126">
    <property type="entry name" value="HTH_1"/>
    <property type="match status" value="1"/>
</dbReference>
<keyword evidence="2" id="KW-0805">Transcription regulation</keyword>
<dbReference type="Pfam" id="PF03466">
    <property type="entry name" value="LysR_substrate"/>
    <property type="match status" value="1"/>
</dbReference>
<evidence type="ECO:0000256" key="2">
    <source>
        <dbReference type="ARBA" id="ARBA00023015"/>
    </source>
</evidence>
<name>A0A5B8FFU6_9RHOB</name>
<evidence type="ECO:0000256" key="4">
    <source>
        <dbReference type="ARBA" id="ARBA00023163"/>
    </source>
</evidence>
<dbReference type="AlphaFoldDB" id="A0A5B8FFU6"/>
<dbReference type="GO" id="GO:0043565">
    <property type="term" value="F:sequence-specific DNA binding"/>
    <property type="evidence" value="ECO:0007669"/>
    <property type="project" value="TreeGrafter"/>
</dbReference>
<dbReference type="SUPFAM" id="SSF46785">
    <property type="entry name" value="Winged helix' DNA-binding domain"/>
    <property type="match status" value="1"/>
</dbReference>
<dbReference type="InterPro" id="IPR005119">
    <property type="entry name" value="LysR_subst-bd"/>
</dbReference>
<protein>
    <submittedName>
        <fullName evidence="6">LysR family transcriptional regulator</fullName>
    </submittedName>
</protein>
<gene>
    <name evidence="6" type="ORF">FDP22_00430</name>
</gene>
<proteinExistence type="inferred from homology"/>
<feature type="domain" description="HTH lysR-type" evidence="5">
    <location>
        <begin position="9"/>
        <end position="66"/>
    </location>
</feature>
<dbReference type="InterPro" id="IPR036390">
    <property type="entry name" value="WH_DNA-bd_sf"/>
</dbReference>
<dbReference type="PANTHER" id="PTHR30537:SF74">
    <property type="entry name" value="HTH-TYPE TRANSCRIPTIONAL REGULATOR TRPI"/>
    <property type="match status" value="1"/>
</dbReference>
<dbReference type="SUPFAM" id="SSF53850">
    <property type="entry name" value="Periplasmic binding protein-like II"/>
    <property type="match status" value="1"/>
</dbReference>
<keyword evidence="7" id="KW-1185">Reference proteome</keyword>
<dbReference type="RefSeq" id="WP_138577344.1">
    <property type="nucleotide sequence ID" value="NZ_CP040818.1"/>
</dbReference>